<gene>
    <name evidence="1" type="ORF">L2740_01895</name>
</gene>
<sequence length="90" mass="10218">MATPTRRLNISIPEDKIAQLIQQGLLCAADFKCLDSETKQAVWQLCLWSCEKRIHCDKQCQESCKSLCGESLNREPQCDESMNILTSKIV</sequence>
<evidence type="ECO:0000313" key="2">
    <source>
        <dbReference type="Proteomes" id="UP001139293"/>
    </source>
</evidence>
<name>A0A9X2CBX4_9GAMM</name>
<dbReference type="EMBL" id="JAKILB010000001">
    <property type="protein sequence ID" value="MCL1137313.1"/>
    <property type="molecule type" value="Genomic_DNA"/>
</dbReference>
<dbReference type="AlphaFoldDB" id="A0A9X2CBX4"/>
<proteinExistence type="predicted"/>
<organism evidence="1 2">
    <name type="scientific">Shewanella pneumatophori</name>
    <dbReference type="NCBI Taxonomy" id="314092"/>
    <lineage>
        <taxon>Bacteria</taxon>
        <taxon>Pseudomonadati</taxon>
        <taxon>Pseudomonadota</taxon>
        <taxon>Gammaproteobacteria</taxon>
        <taxon>Alteromonadales</taxon>
        <taxon>Shewanellaceae</taxon>
        <taxon>Shewanella</taxon>
    </lineage>
</organism>
<reference evidence="1" key="1">
    <citation type="submission" date="2022-01" db="EMBL/GenBank/DDBJ databases">
        <title>Whole genome-based taxonomy of the Shewanellaceae.</title>
        <authorList>
            <person name="Martin-Rodriguez A.J."/>
        </authorList>
    </citation>
    <scope>NUCLEOTIDE SEQUENCE</scope>
    <source>
        <strain evidence="1">KCTC 23973</strain>
    </source>
</reference>
<dbReference type="Proteomes" id="UP001139293">
    <property type="component" value="Unassembled WGS sequence"/>
</dbReference>
<protein>
    <submittedName>
        <fullName evidence="1">Uncharacterized protein</fullName>
    </submittedName>
</protein>
<comment type="caution">
    <text evidence="1">The sequence shown here is derived from an EMBL/GenBank/DDBJ whole genome shotgun (WGS) entry which is preliminary data.</text>
</comment>
<accession>A0A9X2CBX4</accession>
<keyword evidence="2" id="KW-1185">Reference proteome</keyword>
<evidence type="ECO:0000313" key="1">
    <source>
        <dbReference type="EMBL" id="MCL1137313.1"/>
    </source>
</evidence>
<dbReference type="RefSeq" id="WP_248948289.1">
    <property type="nucleotide sequence ID" value="NZ_JAKILB010000001.1"/>
</dbReference>